<dbReference type="Pfam" id="PF18962">
    <property type="entry name" value="Por_Secre_tail"/>
    <property type="match status" value="1"/>
</dbReference>
<dbReference type="SUPFAM" id="SSF55486">
    <property type="entry name" value="Metalloproteases ('zincins'), catalytic domain"/>
    <property type="match status" value="1"/>
</dbReference>
<keyword evidence="6" id="KW-0378">Hydrolase</keyword>
<reference evidence="11" key="1">
    <citation type="submission" date="2019-08" db="EMBL/GenBank/DDBJ databases">
        <authorList>
            <person name="Kucharzyk K."/>
            <person name="Murdoch R.W."/>
            <person name="Higgins S."/>
            <person name="Loffler F."/>
        </authorList>
    </citation>
    <scope>NUCLEOTIDE SEQUENCE</scope>
</reference>
<evidence type="ECO:0000256" key="3">
    <source>
        <dbReference type="ARBA" id="ARBA00022438"/>
    </source>
</evidence>
<dbReference type="InterPro" id="IPR050344">
    <property type="entry name" value="Peptidase_M1_aminopeptidases"/>
</dbReference>
<dbReference type="CDD" id="cd09603">
    <property type="entry name" value="M1_APN_like"/>
    <property type="match status" value="1"/>
</dbReference>
<dbReference type="InterPro" id="IPR014782">
    <property type="entry name" value="Peptidase_M1_dom"/>
</dbReference>
<feature type="domain" description="Peptidase M1 membrane alanine aminopeptidase" evidence="9">
    <location>
        <begin position="320"/>
        <end position="465"/>
    </location>
</feature>
<dbReference type="PANTHER" id="PTHR11533">
    <property type="entry name" value="PROTEASE M1 ZINC METALLOPROTEASE"/>
    <property type="match status" value="1"/>
</dbReference>
<evidence type="ECO:0000256" key="8">
    <source>
        <dbReference type="ARBA" id="ARBA00023049"/>
    </source>
</evidence>
<dbReference type="InterPro" id="IPR042097">
    <property type="entry name" value="Aminopeptidase_N-like_N_sf"/>
</dbReference>
<keyword evidence="8" id="KW-0482">Metalloprotease</keyword>
<evidence type="ECO:0000256" key="5">
    <source>
        <dbReference type="ARBA" id="ARBA00022723"/>
    </source>
</evidence>
<sequence length="643" mass="72244">MNKLLCLLSLIVCTFVLRAQNIDINSTKQIALDEAFKASRMHDVPEKFVGQEYDLKYHRFNWTVDPASNYISGSVTSYFVAVQNNLSQIDFSLKDNMWVDSVKYHGSPAMSVHVSNEVRITGFPAIASGTLDSITVYYHGAPQATSGFISFVTSTHGSGTPALWTLSEPYGAYEWWPCKNDLSDKIDSIDVYVTHPNGYHAGSNGLLISETVGASETTAHWKHRYPIAAYLIAIAVTNYTIFTDTFTISQGTLPVVNYAYPENVGDAQWYVAGLEPVMQFYDSLIAPYPYMNEKYGHAEFGWGGGMEHQTMTFLGGYSYELLAHELLHQWFGDAVTCGSWQDIWLNEGFATYFTALNYEHFFPNQWWMPWKEGAVNYITSQPDGSVFVYDTTDVDRVFSSRLSYYKGAYVLHMLRWVVGDDHFFQGCRNYFTDPSFYFGYAKTPDFIAHMEAESGMDLTEFFNDWIYNEGYPSYTVVVDPISLDSISITLSQVQSHSSVSFFEMPVPVTLFKGGQDTTFVLNNSFSGQEFHVAFSGGQPDSVLFDKDLHLLSAYNTVVVESGLKDQKMPEISIFPNPVADVLHVNGADQVSAIYIIIDNQGKTVSRLSGCKNGNIPVHELAPGVYSIRIEAKDWTYTSSFVKE</sequence>
<evidence type="ECO:0008006" key="12">
    <source>
        <dbReference type="Google" id="ProtNLM"/>
    </source>
</evidence>
<dbReference type="Pfam" id="PF01433">
    <property type="entry name" value="Peptidase_M1"/>
    <property type="match status" value="1"/>
</dbReference>
<keyword evidence="5" id="KW-0479">Metal-binding</keyword>
<dbReference type="Gene3D" id="2.60.40.1730">
    <property type="entry name" value="tricorn interacting facor f3 domain"/>
    <property type="match status" value="1"/>
</dbReference>
<protein>
    <recommendedName>
        <fullName evidence="12">Aminopeptidase N</fullName>
    </recommendedName>
</protein>
<dbReference type="SUPFAM" id="SSF63737">
    <property type="entry name" value="Leukotriene A4 hydrolase N-terminal domain"/>
    <property type="match status" value="1"/>
</dbReference>
<evidence type="ECO:0000256" key="6">
    <source>
        <dbReference type="ARBA" id="ARBA00022801"/>
    </source>
</evidence>
<evidence type="ECO:0000313" key="11">
    <source>
        <dbReference type="EMBL" id="MPM09433.1"/>
    </source>
</evidence>
<comment type="similarity">
    <text evidence="2">Belongs to the peptidase M1 family.</text>
</comment>
<dbReference type="GO" id="GO:0005737">
    <property type="term" value="C:cytoplasm"/>
    <property type="evidence" value="ECO:0007669"/>
    <property type="project" value="TreeGrafter"/>
</dbReference>
<feature type="domain" description="Secretion system C-terminal sorting" evidence="10">
    <location>
        <begin position="573"/>
        <end position="637"/>
    </location>
</feature>
<dbReference type="Gene3D" id="1.10.390.10">
    <property type="entry name" value="Neutral Protease Domain 2"/>
    <property type="match status" value="1"/>
</dbReference>
<dbReference type="AlphaFoldDB" id="A0A644X562"/>
<accession>A0A644X562</accession>
<dbReference type="PANTHER" id="PTHR11533:SF174">
    <property type="entry name" value="PUROMYCIN-SENSITIVE AMINOPEPTIDASE-RELATED"/>
    <property type="match status" value="1"/>
</dbReference>
<evidence type="ECO:0000259" key="9">
    <source>
        <dbReference type="Pfam" id="PF01433"/>
    </source>
</evidence>
<keyword evidence="4" id="KW-0645">Protease</keyword>
<organism evidence="11">
    <name type="scientific">bioreactor metagenome</name>
    <dbReference type="NCBI Taxonomy" id="1076179"/>
    <lineage>
        <taxon>unclassified sequences</taxon>
        <taxon>metagenomes</taxon>
        <taxon>ecological metagenomes</taxon>
    </lineage>
</organism>
<dbReference type="InterPro" id="IPR001930">
    <property type="entry name" value="Peptidase_M1"/>
</dbReference>
<evidence type="ECO:0000256" key="4">
    <source>
        <dbReference type="ARBA" id="ARBA00022670"/>
    </source>
</evidence>
<evidence type="ECO:0000256" key="7">
    <source>
        <dbReference type="ARBA" id="ARBA00022833"/>
    </source>
</evidence>
<gene>
    <name evidence="11" type="ORF">SDC9_55750</name>
</gene>
<comment type="cofactor">
    <cofactor evidence="1">
        <name>Zn(2+)</name>
        <dbReference type="ChEBI" id="CHEBI:29105"/>
    </cofactor>
</comment>
<keyword evidence="3" id="KW-0031">Aminopeptidase</keyword>
<comment type="caution">
    <text evidence="11">The sequence shown here is derived from an EMBL/GenBank/DDBJ whole genome shotgun (WGS) entry which is preliminary data.</text>
</comment>
<dbReference type="PRINTS" id="PR00756">
    <property type="entry name" value="ALADIPTASE"/>
</dbReference>
<proteinExistence type="inferred from homology"/>
<dbReference type="GO" id="GO:0006508">
    <property type="term" value="P:proteolysis"/>
    <property type="evidence" value="ECO:0007669"/>
    <property type="project" value="UniProtKB-KW"/>
</dbReference>
<dbReference type="GO" id="GO:0008270">
    <property type="term" value="F:zinc ion binding"/>
    <property type="evidence" value="ECO:0007669"/>
    <property type="project" value="InterPro"/>
</dbReference>
<dbReference type="GO" id="GO:0016020">
    <property type="term" value="C:membrane"/>
    <property type="evidence" value="ECO:0007669"/>
    <property type="project" value="TreeGrafter"/>
</dbReference>
<dbReference type="GO" id="GO:0005615">
    <property type="term" value="C:extracellular space"/>
    <property type="evidence" value="ECO:0007669"/>
    <property type="project" value="TreeGrafter"/>
</dbReference>
<dbReference type="GO" id="GO:0042277">
    <property type="term" value="F:peptide binding"/>
    <property type="evidence" value="ECO:0007669"/>
    <property type="project" value="TreeGrafter"/>
</dbReference>
<dbReference type="InterPro" id="IPR027268">
    <property type="entry name" value="Peptidase_M4/M1_CTD_sf"/>
</dbReference>
<name>A0A644X562_9ZZZZ</name>
<evidence type="ECO:0000256" key="1">
    <source>
        <dbReference type="ARBA" id="ARBA00001947"/>
    </source>
</evidence>
<evidence type="ECO:0000259" key="10">
    <source>
        <dbReference type="Pfam" id="PF18962"/>
    </source>
</evidence>
<evidence type="ECO:0000256" key="2">
    <source>
        <dbReference type="ARBA" id="ARBA00010136"/>
    </source>
</evidence>
<dbReference type="GO" id="GO:0043171">
    <property type="term" value="P:peptide catabolic process"/>
    <property type="evidence" value="ECO:0007669"/>
    <property type="project" value="TreeGrafter"/>
</dbReference>
<dbReference type="InterPro" id="IPR026444">
    <property type="entry name" value="Secre_tail"/>
</dbReference>
<dbReference type="EMBL" id="VSSQ01001568">
    <property type="protein sequence ID" value="MPM09433.1"/>
    <property type="molecule type" value="Genomic_DNA"/>
</dbReference>
<dbReference type="GO" id="GO:0070006">
    <property type="term" value="F:metalloaminopeptidase activity"/>
    <property type="evidence" value="ECO:0007669"/>
    <property type="project" value="TreeGrafter"/>
</dbReference>
<dbReference type="NCBIfam" id="TIGR04183">
    <property type="entry name" value="Por_Secre_tail"/>
    <property type="match status" value="1"/>
</dbReference>
<keyword evidence="7" id="KW-0862">Zinc</keyword>